<dbReference type="Pfam" id="PF05365">
    <property type="entry name" value="UCR_UQCRX_QCR9"/>
    <property type="match status" value="1"/>
</dbReference>
<keyword evidence="4 12" id="KW-0679">Respiratory chain</keyword>
<dbReference type="InterPro" id="IPR036656">
    <property type="entry name" value="QCR9_sf"/>
</dbReference>
<evidence type="ECO:0000256" key="11">
    <source>
        <dbReference type="ARBA" id="ARBA00044247"/>
    </source>
</evidence>
<dbReference type="Gene3D" id="1.20.5.260">
    <property type="entry name" value="Cytochrome b-c1 complex subunit 9"/>
    <property type="match status" value="1"/>
</dbReference>
<keyword evidence="9 12" id="KW-0496">Mitochondrion</keyword>
<keyword evidence="6 12" id="KW-0999">Mitochondrion inner membrane</keyword>
<name>A0A0C9UR39_SPHS4</name>
<evidence type="ECO:0000256" key="9">
    <source>
        <dbReference type="ARBA" id="ARBA00023128"/>
    </source>
</evidence>
<dbReference type="EMBL" id="KN837171">
    <property type="protein sequence ID" value="KIJ37229.1"/>
    <property type="molecule type" value="Genomic_DNA"/>
</dbReference>
<sequence length="57" mass="6739">TAFYNTIVKHNSVYVASILAGGFVFDVRFDIGIKTFWDRWNRGKQWKDIHAKYTVQE</sequence>
<evidence type="ECO:0000256" key="2">
    <source>
        <dbReference type="ARBA" id="ARBA00007856"/>
    </source>
</evidence>
<reference evidence="13 14" key="1">
    <citation type="submission" date="2014-06" db="EMBL/GenBank/DDBJ databases">
        <title>Evolutionary Origins and Diversification of the Mycorrhizal Mutualists.</title>
        <authorList>
            <consortium name="DOE Joint Genome Institute"/>
            <consortium name="Mycorrhizal Genomics Consortium"/>
            <person name="Kohler A."/>
            <person name="Kuo A."/>
            <person name="Nagy L.G."/>
            <person name="Floudas D."/>
            <person name="Copeland A."/>
            <person name="Barry K.W."/>
            <person name="Cichocki N."/>
            <person name="Veneault-Fourrey C."/>
            <person name="LaButti K."/>
            <person name="Lindquist E.A."/>
            <person name="Lipzen A."/>
            <person name="Lundell T."/>
            <person name="Morin E."/>
            <person name="Murat C."/>
            <person name="Riley R."/>
            <person name="Ohm R."/>
            <person name="Sun H."/>
            <person name="Tunlid A."/>
            <person name="Henrissat B."/>
            <person name="Grigoriev I.V."/>
            <person name="Hibbett D.S."/>
            <person name="Martin F."/>
        </authorList>
    </citation>
    <scope>NUCLEOTIDE SEQUENCE [LARGE SCALE GENOMIC DNA]</scope>
    <source>
        <strain evidence="13 14">SS14</strain>
    </source>
</reference>
<dbReference type="GO" id="GO:0005743">
    <property type="term" value="C:mitochondrial inner membrane"/>
    <property type="evidence" value="ECO:0007669"/>
    <property type="project" value="UniProtKB-SubCell"/>
</dbReference>
<keyword evidence="7 12" id="KW-0249">Electron transport</keyword>
<evidence type="ECO:0000256" key="12">
    <source>
        <dbReference type="RuleBase" id="RU368056"/>
    </source>
</evidence>
<accession>A0A0C9UR39</accession>
<keyword evidence="10" id="KW-0472">Membrane</keyword>
<evidence type="ECO:0000313" key="13">
    <source>
        <dbReference type="EMBL" id="KIJ37229.1"/>
    </source>
</evidence>
<dbReference type="HOGENOM" id="CLU_171977_3_0_1"/>
<evidence type="ECO:0000256" key="5">
    <source>
        <dbReference type="ARBA" id="ARBA00022692"/>
    </source>
</evidence>
<dbReference type="SUPFAM" id="SSF81514">
    <property type="entry name" value="Subunit X (non-heme 7 kDa protein) of cytochrome bc1 complex (Ubiquinol-cytochrome c reductase)"/>
    <property type="match status" value="1"/>
</dbReference>
<evidence type="ECO:0000256" key="1">
    <source>
        <dbReference type="ARBA" id="ARBA00004434"/>
    </source>
</evidence>
<comment type="subcellular location">
    <subcellularLocation>
        <location evidence="1 12">Mitochondrion inner membrane</location>
        <topology evidence="1 12">Single-pass membrane protein</topology>
    </subcellularLocation>
</comment>
<dbReference type="GO" id="GO:0045275">
    <property type="term" value="C:respiratory chain complex III"/>
    <property type="evidence" value="ECO:0007669"/>
    <property type="project" value="UniProtKB-UniRule"/>
</dbReference>
<keyword evidence="14" id="KW-1185">Reference proteome</keyword>
<comment type="similarity">
    <text evidence="2 12">Belongs to the UQCR10/QCR9 family.</text>
</comment>
<evidence type="ECO:0000256" key="7">
    <source>
        <dbReference type="ARBA" id="ARBA00022982"/>
    </source>
</evidence>
<dbReference type="InterPro" id="IPR008027">
    <property type="entry name" value="QCR9"/>
</dbReference>
<feature type="non-terminal residue" evidence="13">
    <location>
        <position position="57"/>
    </location>
</feature>
<evidence type="ECO:0000256" key="8">
    <source>
        <dbReference type="ARBA" id="ARBA00022989"/>
    </source>
</evidence>
<dbReference type="PANTHER" id="PTHR12980">
    <property type="entry name" value="UBIQUINOL-CYTOCHROME C REDUCTASE COMPLEX, SUBUNIT X"/>
    <property type="match status" value="1"/>
</dbReference>
<dbReference type="Proteomes" id="UP000054279">
    <property type="component" value="Unassembled WGS sequence"/>
</dbReference>
<evidence type="ECO:0000256" key="6">
    <source>
        <dbReference type="ARBA" id="ARBA00022792"/>
    </source>
</evidence>
<comment type="function">
    <text evidence="12">Component of the ubiquinol-cytochrome c oxidoreductase, a multisubunit transmembrane complex that is part of the mitochondrial electron transport chain which drives oxidative phosphorylation. The complex plays an important role in the uptake of multiple carbon sources present in different host niches.</text>
</comment>
<organism evidence="13 14">
    <name type="scientific">Sphaerobolus stellatus (strain SS14)</name>
    <dbReference type="NCBI Taxonomy" id="990650"/>
    <lineage>
        <taxon>Eukaryota</taxon>
        <taxon>Fungi</taxon>
        <taxon>Dikarya</taxon>
        <taxon>Basidiomycota</taxon>
        <taxon>Agaricomycotina</taxon>
        <taxon>Agaricomycetes</taxon>
        <taxon>Phallomycetidae</taxon>
        <taxon>Geastrales</taxon>
        <taxon>Sphaerobolaceae</taxon>
        <taxon>Sphaerobolus</taxon>
    </lineage>
</organism>
<dbReference type="AlphaFoldDB" id="A0A0C9UR39"/>
<feature type="non-terminal residue" evidence="13">
    <location>
        <position position="1"/>
    </location>
</feature>
<evidence type="ECO:0000256" key="10">
    <source>
        <dbReference type="ARBA" id="ARBA00023136"/>
    </source>
</evidence>
<dbReference type="GO" id="GO:0006122">
    <property type="term" value="P:mitochondrial electron transport, ubiquinol to cytochrome c"/>
    <property type="evidence" value="ECO:0007669"/>
    <property type="project" value="UniProtKB-UniRule"/>
</dbReference>
<dbReference type="PANTHER" id="PTHR12980:SF0">
    <property type="entry name" value="CYTOCHROME B-C1 COMPLEX SUBUNIT 9"/>
    <property type="match status" value="1"/>
</dbReference>
<comment type="subunit">
    <text evidence="12">Component of the ubiquinol-cytochrome c oxidoreductase (cytochrome b-c1 complex, complex III, CIII), a multisubunit enzyme composed of 3 respiratory subunits cytochrome b, cytochrome c1 and Rieske protein, 2 core protein subunits, and additional low-molecular weight protein subunits.</text>
</comment>
<evidence type="ECO:0000256" key="4">
    <source>
        <dbReference type="ARBA" id="ARBA00022660"/>
    </source>
</evidence>
<dbReference type="FunFam" id="1.20.5.260:FF:000001">
    <property type="entry name" value="Cytochrome b-c1 complex subunit 9"/>
    <property type="match status" value="1"/>
</dbReference>
<keyword evidence="3 12" id="KW-0813">Transport</keyword>
<evidence type="ECO:0000313" key="14">
    <source>
        <dbReference type="Proteomes" id="UP000054279"/>
    </source>
</evidence>
<protein>
    <recommendedName>
        <fullName evidence="11 12">Complex III subunit 9</fullName>
    </recommendedName>
</protein>
<gene>
    <name evidence="13" type="ORF">M422DRAFT_33901</name>
</gene>
<evidence type="ECO:0000256" key="3">
    <source>
        <dbReference type="ARBA" id="ARBA00022448"/>
    </source>
</evidence>
<keyword evidence="5" id="KW-0812">Transmembrane</keyword>
<dbReference type="OrthoDB" id="44067at2759"/>
<proteinExistence type="inferred from homology"/>
<keyword evidence="8" id="KW-1133">Transmembrane helix</keyword>